<evidence type="ECO:0000256" key="4">
    <source>
        <dbReference type="SAM" id="Phobius"/>
    </source>
</evidence>
<dbReference type="STRING" id="556484.B5Y527"/>
<name>B5Y527_PHATC</name>
<evidence type="ECO:0000313" key="6">
    <source>
        <dbReference type="Proteomes" id="UP000000759"/>
    </source>
</evidence>
<dbReference type="AlphaFoldDB" id="B5Y527"/>
<dbReference type="SUPFAM" id="SSF52058">
    <property type="entry name" value="L domain-like"/>
    <property type="match status" value="1"/>
</dbReference>
<gene>
    <name evidence="5" type="ORF">PHATR_44011</name>
</gene>
<organism evidence="5 6">
    <name type="scientific">Phaeodactylum tricornutum (strain CCAP 1055/1)</name>
    <dbReference type="NCBI Taxonomy" id="556484"/>
    <lineage>
        <taxon>Eukaryota</taxon>
        <taxon>Sar</taxon>
        <taxon>Stramenopiles</taxon>
        <taxon>Ochrophyta</taxon>
        <taxon>Bacillariophyta</taxon>
        <taxon>Bacillariophyceae</taxon>
        <taxon>Bacillariophycidae</taxon>
        <taxon>Naviculales</taxon>
        <taxon>Phaeodactylaceae</taxon>
        <taxon>Phaeodactylum</taxon>
    </lineage>
</organism>
<dbReference type="HOGENOM" id="CLU_322250_0_0_1"/>
<dbReference type="KEGG" id="pti:PHATR_44011"/>
<dbReference type="InterPro" id="IPR003591">
    <property type="entry name" value="Leu-rich_rpt_typical-subtyp"/>
</dbReference>
<dbReference type="PANTHER" id="PTHR48009:SF4">
    <property type="entry name" value="LEUCINE-RICH REPEAT (LRR) FAMILY PROTEIN"/>
    <property type="match status" value="1"/>
</dbReference>
<dbReference type="InterPro" id="IPR001611">
    <property type="entry name" value="Leu-rich_rpt"/>
</dbReference>
<evidence type="ECO:0000256" key="1">
    <source>
        <dbReference type="ARBA" id="ARBA00022614"/>
    </source>
</evidence>
<proteinExistence type="predicted"/>
<feature type="transmembrane region" description="Helical" evidence="4">
    <location>
        <begin position="286"/>
        <end position="306"/>
    </location>
</feature>
<feature type="compositionally biased region" description="Low complexity" evidence="3">
    <location>
        <begin position="134"/>
        <end position="150"/>
    </location>
</feature>
<keyword evidence="4" id="KW-1133">Transmembrane helix</keyword>
<dbReference type="eggNOG" id="ENOG502TKYI">
    <property type="taxonomic scope" value="Eukaryota"/>
</dbReference>
<feature type="compositionally biased region" description="Basic and acidic residues" evidence="3">
    <location>
        <begin position="119"/>
        <end position="131"/>
    </location>
</feature>
<dbReference type="PANTHER" id="PTHR48009">
    <property type="entry name" value="LEUCINE-RICH REPEAT (LRR) FAMILY PROTEIN"/>
    <property type="match status" value="1"/>
</dbReference>
<dbReference type="EMBL" id="CP001142">
    <property type="protein sequence ID" value="ACI65580.1"/>
    <property type="molecule type" value="Genomic_DNA"/>
</dbReference>
<keyword evidence="4" id="KW-0812">Transmembrane</keyword>
<dbReference type="InterPro" id="IPR032675">
    <property type="entry name" value="LRR_dom_sf"/>
</dbReference>
<reference evidence="6" key="2">
    <citation type="submission" date="2008-08" db="EMBL/GenBank/DDBJ databases">
        <authorList>
            <consortium name="Diatom Consortium"/>
            <person name="Grigoriev I."/>
            <person name="Grimwood J."/>
            <person name="Kuo A."/>
            <person name="Otillar R.P."/>
            <person name="Salamov A."/>
            <person name="Detter J.C."/>
            <person name="Lindquist E."/>
            <person name="Shapiro H."/>
            <person name="Lucas S."/>
            <person name="Glavina del Rio T."/>
            <person name="Pitluck S."/>
            <person name="Rokhsar D."/>
            <person name="Bowler C."/>
        </authorList>
    </citation>
    <scope>GENOME REANNOTATION</scope>
    <source>
        <strain evidence="6">CCAP 1055/1</strain>
    </source>
</reference>
<feature type="region of interest" description="Disordered" evidence="3">
    <location>
        <begin position="107"/>
        <end position="152"/>
    </location>
</feature>
<protein>
    <submittedName>
        <fullName evidence="5">Uncharacterized protein</fullName>
    </submittedName>
</protein>
<dbReference type="OrthoDB" id="48693at2759"/>
<dbReference type="GeneID" id="7203981"/>
<keyword evidence="4" id="KW-0472">Membrane</keyword>
<evidence type="ECO:0000313" key="5">
    <source>
        <dbReference type="EMBL" id="ACI65580.1"/>
    </source>
</evidence>
<dbReference type="PaxDb" id="2850-Phatr44011"/>
<dbReference type="Proteomes" id="UP000000759">
    <property type="component" value="Chromosome 3"/>
</dbReference>
<evidence type="ECO:0000256" key="3">
    <source>
        <dbReference type="SAM" id="MobiDB-lite"/>
    </source>
</evidence>
<dbReference type="PRINTS" id="PR00019">
    <property type="entry name" value="LEURICHRPT"/>
</dbReference>
<dbReference type="InParanoid" id="B5Y527"/>
<keyword evidence="1" id="KW-0433">Leucine-rich repeat</keyword>
<dbReference type="Gene3D" id="3.80.10.10">
    <property type="entry name" value="Ribonuclease Inhibitor"/>
    <property type="match status" value="2"/>
</dbReference>
<dbReference type="SMART" id="SM00369">
    <property type="entry name" value="LRR_TYP"/>
    <property type="match status" value="6"/>
</dbReference>
<dbReference type="Pfam" id="PF13855">
    <property type="entry name" value="LRR_8"/>
    <property type="match status" value="1"/>
</dbReference>
<evidence type="ECO:0000256" key="2">
    <source>
        <dbReference type="ARBA" id="ARBA00022737"/>
    </source>
</evidence>
<dbReference type="InterPro" id="IPR053213">
    <property type="entry name" value="RLP29"/>
</dbReference>
<keyword evidence="2" id="KW-0677">Repeat</keyword>
<keyword evidence="6" id="KW-1185">Reference proteome</keyword>
<reference evidence="5 6" key="1">
    <citation type="journal article" date="2008" name="Nature">
        <title>The Phaeodactylum genome reveals the evolutionary history of diatom genomes.</title>
        <authorList>
            <person name="Bowler C."/>
            <person name="Allen A.E."/>
            <person name="Badger J.H."/>
            <person name="Grimwood J."/>
            <person name="Jabbari K."/>
            <person name="Kuo A."/>
            <person name="Maheswari U."/>
            <person name="Martens C."/>
            <person name="Maumus F."/>
            <person name="Otillar R.P."/>
            <person name="Rayko E."/>
            <person name="Salamov A."/>
            <person name="Vandepoele K."/>
            <person name="Beszteri B."/>
            <person name="Gruber A."/>
            <person name="Heijde M."/>
            <person name="Katinka M."/>
            <person name="Mock T."/>
            <person name="Valentin K."/>
            <person name="Verret F."/>
            <person name="Berges J.A."/>
            <person name="Brownlee C."/>
            <person name="Cadoret J.P."/>
            <person name="Chiovitti A."/>
            <person name="Choi C.J."/>
            <person name="Coesel S."/>
            <person name="De Martino A."/>
            <person name="Detter J.C."/>
            <person name="Durkin C."/>
            <person name="Falciatore A."/>
            <person name="Fournet J."/>
            <person name="Haruta M."/>
            <person name="Huysman M.J."/>
            <person name="Jenkins B.D."/>
            <person name="Jiroutova K."/>
            <person name="Jorgensen R.E."/>
            <person name="Joubert Y."/>
            <person name="Kaplan A."/>
            <person name="Kroger N."/>
            <person name="Kroth P.G."/>
            <person name="La Roche J."/>
            <person name="Lindquist E."/>
            <person name="Lommer M."/>
            <person name="Martin-Jezequel V."/>
            <person name="Lopez P.J."/>
            <person name="Lucas S."/>
            <person name="Mangogna M."/>
            <person name="McGinnis K."/>
            <person name="Medlin L.K."/>
            <person name="Montsant A."/>
            <person name="Oudot-Le Secq M.P."/>
            <person name="Napoli C."/>
            <person name="Obornik M."/>
            <person name="Parker M.S."/>
            <person name="Petit J.L."/>
            <person name="Porcel B.M."/>
            <person name="Poulsen N."/>
            <person name="Robison M."/>
            <person name="Rychlewski L."/>
            <person name="Rynearson T.A."/>
            <person name="Schmutz J."/>
            <person name="Shapiro H."/>
            <person name="Siaut M."/>
            <person name="Stanley M."/>
            <person name="Sussman M.R."/>
            <person name="Taylor A.R."/>
            <person name="Vardi A."/>
            <person name="von Dassow P."/>
            <person name="Vyverman W."/>
            <person name="Willis A."/>
            <person name="Wyrwicz L.S."/>
            <person name="Rokhsar D.S."/>
            <person name="Weissenbach J."/>
            <person name="Armbrust E.V."/>
            <person name="Green B.R."/>
            <person name="Van de Peer Y."/>
            <person name="Grigoriev I.V."/>
        </authorList>
    </citation>
    <scope>NUCLEOTIDE SEQUENCE [LARGE SCALE GENOMIC DNA]</scope>
    <source>
        <strain evidence="5 6">CCAP 1055/1</strain>
    </source>
</reference>
<dbReference type="Pfam" id="PF00560">
    <property type="entry name" value="LRR_1"/>
    <property type="match status" value="2"/>
</dbReference>
<dbReference type="RefSeq" id="XP_002186110.1">
    <property type="nucleotide sequence ID" value="XM_002186074.1"/>
</dbReference>
<sequence>MFLFIRTDRYAEGTWTSSQDKLLPNVFFLLYVRCVYLPSPDFSRVCSVRGAEARNPVTRGARAEQSTDHSLVFLFLANSVLDRPLHPHLAILHIMLGSDRFAFETPNVIDPGELPPSRPTRDPNDHRDRRGSAHSHTLSTSSPSSSTDSSVENDVLLPDETYRQVRASPARLLQSISDLELCPQTDVDGYYGDGHDTSVPYDPYDAEYGESGRNHTYNESYNHHRSFANQSSASLPTVEEARMHASALLVDKRKGESKPLARTVRVGSSSSQHLVRKRILALAKRFGLVAALIAIGIILSVALVSARKPQNGEGANDEVVMDRRESILVFLGENRYSDVEAMLTPGTPQYRAVEWMAEVDMLRTSETYAVLYNLDGTPQEVTDLSNRFLQRYVLVLFYFATQSSTGWVQTYNFLMPMDECAWNAHEHVADFQEEKYDVGVSCNSNLQVNQIFLPQANLQGSLPTELGLLTSIRFLGLPRNRLNGTLPETMSNMWNLLYLDLNYNLLSGNLPMFLGDFQYLEVLGLSNNEWFGPLPASLGSLQSLKTLAIDDNVFTGSIDFINYLPNLEFFYADSNLLGGLIDDNFLSGSSKLTQLDLSGNEFRSSSFPAHLLQHPALQILDLSNNRLSGPLPTQALDKNNVLQFLSLRENNLSGPLQATTSGTNVSASATHGLGTLRRLTHLDLAQNSLTGAVPYDWRHLQNLSYLSLSQNSLTPAPIPNFLDEFTNLRELSLQGLNMTLGIPGWLGRLSNLELLDLSFNDLEGSIPRDVFDLPSLTYLMLHRNRLTGNIPPDLVAAEKLLVVTLHKNEMNADMNTFCREAINIGIFATDCVDDSNCTEPCCMDCCDANDNLCYEDELADFLKTFEGMWEFQYSRASYSMDPVILAESNVTQSATNSTP</sequence>
<accession>B5Y527</accession>
<dbReference type="FunFam" id="3.80.10.10:FF:000041">
    <property type="entry name" value="LRR receptor-like serine/threonine-protein kinase ERECTA"/>
    <property type="match status" value="1"/>
</dbReference>